<sequence>MEFALVLAVLAVISVVAGVGAFVGWRRGRRRLVLAVIGVIVIAAAIFAYLASIATGHYLSGLLETLIALALLVGPGAAMVIGIVSALNRWAGLALFALYGLGLFSTIVVI</sequence>
<dbReference type="Proteomes" id="UP001239680">
    <property type="component" value="Unassembled WGS sequence"/>
</dbReference>
<feature type="transmembrane region" description="Helical" evidence="1">
    <location>
        <begin position="32"/>
        <end position="54"/>
    </location>
</feature>
<organism evidence="2 3">
    <name type="scientific">Pseudogemmobacter lacusdianii</name>
    <dbReference type="NCBI Taxonomy" id="3069608"/>
    <lineage>
        <taxon>Bacteria</taxon>
        <taxon>Pseudomonadati</taxon>
        <taxon>Pseudomonadota</taxon>
        <taxon>Alphaproteobacteria</taxon>
        <taxon>Rhodobacterales</taxon>
        <taxon>Paracoccaceae</taxon>
        <taxon>Pseudogemmobacter</taxon>
    </lineage>
</organism>
<protein>
    <recommendedName>
        <fullName evidence="4">Major facilitator superfamily (MFS) profile domain-containing protein</fullName>
    </recommendedName>
</protein>
<evidence type="ECO:0000313" key="2">
    <source>
        <dbReference type="EMBL" id="MDQ2065026.1"/>
    </source>
</evidence>
<dbReference type="EMBL" id="JAVDBT010000001">
    <property type="protein sequence ID" value="MDQ2065026.1"/>
    <property type="molecule type" value="Genomic_DNA"/>
</dbReference>
<comment type="caution">
    <text evidence="2">The sequence shown here is derived from an EMBL/GenBank/DDBJ whole genome shotgun (WGS) entry which is preliminary data.</text>
</comment>
<keyword evidence="1" id="KW-0472">Membrane</keyword>
<keyword evidence="1" id="KW-1133">Transmembrane helix</keyword>
<keyword evidence="3" id="KW-1185">Reference proteome</keyword>
<feature type="transmembrane region" description="Helical" evidence="1">
    <location>
        <begin position="6"/>
        <end position="25"/>
    </location>
</feature>
<gene>
    <name evidence="2" type="ORF">Q9295_01460</name>
</gene>
<name>A0ABU0VTG7_9RHOB</name>
<evidence type="ECO:0000256" key="1">
    <source>
        <dbReference type="SAM" id="Phobius"/>
    </source>
</evidence>
<evidence type="ECO:0000313" key="3">
    <source>
        <dbReference type="Proteomes" id="UP001239680"/>
    </source>
</evidence>
<dbReference type="RefSeq" id="WP_306678659.1">
    <property type="nucleotide sequence ID" value="NZ_JAVDBT010000001.1"/>
</dbReference>
<keyword evidence="1" id="KW-0812">Transmembrane</keyword>
<reference evidence="2 3" key="1">
    <citation type="submission" date="2023-08" db="EMBL/GenBank/DDBJ databases">
        <title>Characterization of two Paracoccaceae strains isolated from Phycosphere and proposal of Xinfangfangia lacusdiani sp. nov.</title>
        <authorList>
            <person name="Deng Y."/>
            <person name="Zhang Y.Q."/>
        </authorList>
    </citation>
    <scope>NUCLEOTIDE SEQUENCE [LARGE SCALE GENOMIC DNA]</scope>
    <source>
        <strain evidence="2 3">CPCC 101601</strain>
    </source>
</reference>
<proteinExistence type="predicted"/>
<feature type="transmembrane region" description="Helical" evidence="1">
    <location>
        <begin position="66"/>
        <end position="84"/>
    </location>
</feature>
<evidence type="ECO:0008006" key="4">
    <source>
        <dbReference type="Google" id="ProtNLM"/>
    </source>
</evidence>
<feature type="transmembrane region" description="Helical" evidence="1">
    <location>
        <begin position="91"/>
        <end position="109"/>
    </location>
</feature>
<accession>A0ABU0VTG7</accession>